<dbReference type="Gene3D" id="3.40.225.10">
    <property type="entry name" value="Class II aldolase/adducin N-terminal domain"/>
    <property type="match status" value="1"/>
</dbReference>
<dbReference type="Pfam" id="PF00596">
    <property type="entry name" value="Aldolase_II"/>
    <property type="match status" value="1"/>
</dbReference>
<gene>
    <name evidence="3" type="ORF">GCM10023144_18200</name>
</gene>
<sequence>MTDLAIKPDGMNYREMSVRGMVTPDVDAGGPIRSQVSDAEWRARVDLAACYRLMALYGMTDMLYNHITARVPDDPERYLINAYGMHYAEITASSLHKVDHEGNIVLRGNVHHGVNHPGIVIHSNGSKTPSSASRTKWRSAPIVFRRARPGRIRRWCSLRRSCA</sequence>
<comment type="caution">
    <text evidence="3">The sequence shown here is derived from an EMBL/GenBank/DDBJ whole genome shotgun (WGS) entry which is preliminary data.</text>
</comment>
<feature type="domain" description="Class II aldolase/adducin N-terminal" evidence="2">
    <location>
        <begin position="46"/>
        <end position="123"/>
    </location>
</feature>
<protein>
    <recommendedName>
        <fullName evidence="2">Class II aldolase/adducin N-terminal domain-containing protein</fullName>
    </recommendedName>
</protein>
<keyword evidence="4" id="KW-1185">Reference proteome</keyword>
<dbReference type="InterPro" id="IPR001303">
    <property type="entry name" value="Aldolase_II/adducin_N"/>
</dbReference>
<organism evidence="3 4">
    <name type="scientific">Pigmentiphaga soli</name>
    <dbReference type="NCBI Taxonomy" id="1007095"/>
    <lineage>
        <taxon>Bacteria</taxon>
        <taxon>Pseudomonadati</taxon>
        <taxon>Pseudomonadota</taxon>
        <taxon>Betaproteobacteria</taxon>
        <taxon>Burkholderiales</taxon>
        <taxon>Alcaligenaceae</taxon>
        <taxon>Pigmentiphaga</taxon>
    </lineage>
</organism>
<evidence type="ECO:0000259" key="2">
    <source>
        <dbReference type="Pfam" id="PF00596"/>
    </source>
</evidence>
<evidence type="ECO:0000313" key="4">
    <source>
        <dbReference type="Proteomes" id="UP001501671"/>
    </source>
</evidence>
<name>A0ABP8GV95_9BURK</name>
<dbReference type="EMBL" id="BAABFO010000007">
    <property type="protein sequence ID" value="GAA4330474.1"/>
    <property type="molecule type" value="Genomic_DNA"/>
</dbReference>
<proteinExistence type="inferred from homology"/>
<comment type="similarity">
    <text evidence="1">Belongs to the aldolase class II family.</text>
</comment>
<dbReference type="PANTHER" id="PTHR10672">
    <property type="entry name" value="ADDUCIN"/>
    <property type="match status" value="1"/>
</dbReference>
<evidence type="ECO:0000256" key="1">
    <source>
        <dbReference type="ARBA" id="ARBA00037961"/>
    </source>
</evidence>
<dbReference type="InterPro" id="IPR051017">
    <property type="entry name" value="Aldolase-II_Adducin_sf"/>
</dbReference>
<reference evidence="4" key="1">
    <citation type="journal article" date="2019" name="Int. J. Syst. Evol. Microbiol.">
        <title>The Global Catalogue of Microorganisms (GCM) 10K type strain sequencing project: providing services to taxonomists for standard genome sequencing and annotation.</title>
        <authorList>
            <consortium name="The Broad Institute Genomics Platform"/>
            <consortium name="The Broad Institute Genome Sequencing Center for Infectious Disease"/>
            <person name="Wu L."/>
            <person name="Ma J."/>
        </authorList>
    </citation>
    <scope>NUCLEOTIDE SEQUENCE [LARGE SCALE GENOMIC DNA]</scope>
    <source>
        <strain evidence="4">JCM 17666</strain>
    </source>
</reference>
<dbReference type="Proteomes" id="UP001501671">
    <property type="component" value="Unassembled WGS sequence"/>
</dbReference>
<dbReference type="PANTHER" id="PTHR10672:SF3">
    <property type="entry name" value="PROTEIN HU-LI TAI SHAO"/>
    <property type="match status" value="1"/>
</dbReference>
<dbReference type="SUPFAM" id="SSF53639">
    <property type="entry name" value="AraD/HMP-PK domain-like"/>
    <property type="match status" value="1"/>
</dbReference>
<accession>A0ABP8GV95</accession>
<dbReference type="RefSeq" id="WP_345248550.1">
    <property type="nucleotide sequence ID" value="NZ_BAABFO010000007.1"/>
</dbReference>
<evidence type="ECO:0000313" key="3">
    <source>
        <dbReference type="EMBL" id="GAA4330474.1"/>
    </source>
</evidence>
<dbReference type="InterPro" id="IPR036409">
    <property type="entry name" value="Aldolase_II/adducin_N_sf"/>
</dbReference>